<proteinExistence type="predicted"/>
<dbReference type="RefSeq" id="WP_110396747.1">
    <property type="nucleotide sequence ID" value="NZ_JBHUHB010000001.1"/>
</dbReference>
<dbReference type="OrthoDB" id="2877688at2"/>
<organism evidence="1 2">
    <name type="scientific">Pseudogracilibacillus auburnensis</name>
    <dbReference type="NCBI Taxonomy" id="1494959"/>
    <lineage>
        <taxon>Bacteria</taxon>
        <taxon>Bacillati</taxon>
        <taxon>Bacillota</taxon>
        <taxon>Bacilli</taxon>
        <taxon>Bacillales</taxon>
        <taxon>Bacillaceae</taxon>
        <taxon>Pseudogracilibacillus</taxon>
    </lineage>
</organism>
<dbReference type="PIRSF" id="PIRSF019853">
    <property type="entry name" value="UCP019853"/>
    <property type="match status" value="1"/>
</dbReference>
<name>A0A2V3W473_9BACI</name>
<dbReference type="AlphaFoldDB" id="A0A2V3W473"/>
<sequence>MQYTAKLIELSPLIEEEAVLEINGQRVVAFINNCPFEINQGGQYLVEMEFAILDDFVISKIDSDEKGIEQIGDSFSYFIRGTLNIDTGNIDAGILFEVDSEFLFDYGYLHNQNVQIRVDRLSVDFIG</sequence>
<evidence type="ECO:0000313" key="1">
    <source>
        <dbReference type="EMBL" id="PXW83549.1"/>
    </source>
</evidence>
<evidence type="ECO:0000313" key="2">
    <source>
        <dbReference type="Proteomes" id="UP000247978"/>
    </source>
</evidence>
<gene>
    <name evidence="1" type="ORF">DFR56_11517</name>
</gene>
<accession>A0A2V3W473</accession>
<protein>
    <submittedName>
        <fullName evidence="1">Uncharacterized protein</fullName>
    </submittedName>
</protein>
<comment type="caution">
    <text evidence="1">The sequence shown here is derived from an EMBL/GenBank/DDBJ whole genome shotgun (WGS) entry which is preliminary data.</text>
</comment>
<dbReference type="InterPro" id="IPR016767">
    <property type="entry name" value="UCP019853"/>
</dbReference>
<keyword evidence="2" id="KW-1185">Reference proteome</keyword>
<dbReference type="EMBL" id="QJJQ01000015">
    <property type="protein sequence ID" value="PXW83549.1"/>
    <property type="molecule type" value="Genomic_DNA"/>
</dbReference>
<dbReference type="Proteomes" id="UP000247978">
    <property type="component" value="Unassembled WGS sequence"/>
</dbReference>
<reference evidence="1 2" key="1">
    <citation type="submission" date="2018-05" db="EMBL/GenBank/DDBJ databases">
        <title>Genomic Encyclopedia of Type Strains, Phase IV (KMG-IV): sequencing the most valuable type-strain genomes for metagenomic binning, comparative biology and taxonomic classification.</title>
        <authorList>
            <person name="Goeker M."/>
        </authorList>
    </citation>
    <scope>NUCLEOTIDE SEQUENCE [LARGE SCALE GENOMIC DNA]</scope>
    <source>
        <strain evidence="1 2">DSM 28556</strain>
    </source>
</reference>